<feature type="region of interest" description="Disordered" evidence="5">
    <location>
        <begin position="515"/>
        <end position="537"/>
    </location>
</feature>
<dbReference type="OrthoDB" id="230287at2"/>
<dbReference type="Pfam" id="PF23500">
    <property type="entry name" value="DUF7133"/>
    <property type="match status" value="1"/>
</dbReference>
<dbReference type="GO" id="GO:0020037">
    <property type="term" value="F:heme binding"/>
    <property type="evidence" value="ECO:0007669"/>
    <property type="project" value="InterPro"/>
</dbReference>
<dbReference type="NCBIfam" id="TIGR02604">
    <property type="entry name" value="Piru_Ver_Nterm"/>
    <property type="match status" value="1"/>
</dbReference>
<dbReference type="Proteomes" id="UP000320496">
    <property type="component" value="Chromosome"/>
</dbReference>
<dbReference type="InterPro" id="IPR031329">
    <property type="entry name" value="NEUT/ALK_ceramidase_N"/>
</dbReference>
<feature type="domain" description="Cytochrome c" evidence="7">
    <location>
        <begin position="1277"/>
        <end position="1410"/>
    </location>
</feature>
<keyword evidence="6" id="KW-0732">Signal</keyword>
<sequence precursor="true">MSLRCTVLITALLATFVTSTATVQAGFQAGFARADITPTEPVRLSGYGNRDHGHEGVDHPLYVRATALKADDGPVHILVSVDTIGFPGTLTKEIFETLRQSIDLERRHLVIAYTHSHTAPHIVPGLSNLFAVPLSAEERENGERYTRLVRDTVVETVKQAVANLSPARLFYGVGEATFAQNRRVLKDGTWTGFGINPNGPVDHTLPLLRITDASGENTRGLLFNYACHCTTFGGDYYRVNGDWAGYASQMLEESFPDAVALCTIGCGADANPHRPGGDKALAAAKAQGEEIADEVRELVETDLREITAAPQAAFGFAGLPVDRPSLETLRENLKSPRPQVRQHAENMIATHERMGRLPETYPMPIHVWRFGDEFAMVFLGGEVCVDYALRIKRELKDHPVWVTAYANDVFGYVAPERMQSEGGYEVDYSMIYYNQPGRWSSGTEDVILRRIHELYDNRQLDRPLSVDEAIETFSLPDGYVIEPVATEPLIRDPVNFTIDESGRLWVVEMGDYPRGDPTKKAEGEQGGQPWDGPPGGRVKVLTDRDSDGQYDEATIFLDGLTFPTGVFPWRDGVIVTSSPEILFAKDTDGDDVADETEVLYSGFVESNPQHRVNGFDYGLDNWLYLASGAPSGEILCTKTGDKVNISGRDLRIQPDTGVLETLSGRSQYGRCRDLWNRWFGNTNSRPLFQFVVEDGDLRRNPYVAAPTATVHLTTPAGAPPVYPTSRTIDRFNDLHAANRFTSACAPHAVRDDRFGAVGSVFICEPVHNLVSRVVTHPDGIPLEGARHPDETDSEFLSSSDNWFRPVRMLTAPDGSVWLCDMYRHVIEHPQWIPEAWQAKIDLYAGFNRGRIWRIRRADRTAEAAPDLTSLTSAGLVKELASPNGWRRDTAQRLLIARDAADSDVIAAVEKIITSADDPRVQAQAAWTLAALKPSALDLSLLLESDVPEAVVAGVQIARSQKALQPQLMQTGLAEHDDIRVRFAVALAMGDLPADQRAATLKRLAVADHANSWMRAAILSSSLGVADELLAAVLRQADDSSSRSNLVSGLIATALADNAARGLTEILATISPTGDDVEFWQIQALATCVDTLSRRNVTLSKLAADGEGDLAQALAGATPIFAAARDTAQNEKDDAASRAVAVRLLGQGVSGQKQDRDILEELLSPRTTPPVQTAAIQALARMGAVDVMLEQFGQLTPSSRREVLATLLTRQEWTRLLLAALEAGDLSTGDIDASTREALTNHTEAGIKAAAQALLATSGNSDRADVVAQYLGKVPEAGDAARGRGVFEKRCATCHQHGGVGKDVGAKLSAIKTPSREVLLTAILDPNRAVEAKYSGYVIQTEDGRVHTGMIVEENATSVTLARPDGQRTTILRLDIEEMRGTGRSFMPEGLEKDLSPQDLADVMAFVQEMRE</sequence>
<evidence type="ECO:0000256" key="2">
    <source>
        <dbReference type="ARBA" id="ARBA00022723"/>
    </source>
</evidence>
<dbReference type="InterPro" id="IPR036909">
    <property type="entry name" value="Cyt_c-like_dom_sf"/>
</dbReference>
<dbReference type="InterPro" id="IPR013427">
    <property type="entry name" value="Haem-bd_dom_put"/>
</dbReference>
<keyword evidence="1 4" id="KW-0349">Heme</keyword>
<keyword evidence="3 4" id="KW-0408">Iron</keyword>
<evidence type="ECO:0000256" key="4">
    <source>
        <dbReference type="PROSITE-ProRule" id="PRU00433"/>
    </source>
</evidence>
<organism evidence="8 9">
    <name type="scientific">Maioricimonas rarisocia</name>
    <dbReference type="NCBI Taxonomy" id="2528026"/>
    <lineage>
        <taxon>Bacteria</taxon>
        <taxon>Pseudomonadati</taxon>
        <taxon>Planctomycetota</taxon>
        <taxon>Planctomycetia</taxon>
        <taxon>Planctomycetales</taxon>
        <taxon>Planctomycetaceae</taxon>
        <taxon>Maioricimonas</taxon>
    </lineage>
</organism>
<dbReference type="GO" id="GO:0017040">
    <property type="term" value="F:N-acylsphingosine amidohydrolase activity"/>
    <property type="evidence" value="ECO:0007669"/>
    <property type="project" value="UniProtKB-EC"/>
</dbReference>
<protein>
    <submittedName>
        <fullName evidence="8">Neutral ceramidase</fullName>
        <ecNumber evidence="8">3.5.1.23</ecNumber>
    </submittedName>
</protein>
<evidence type="ECO:0000256" key="3">
    <source>
        <dbReference type="ARBA" id="ARBA00023004"/>
    </source>
</evidence>
<dbReference type="KEGG" id="mri:Mal4_25250"/>
<dbReference type="EMBL" id="CP036275">
    <property type="protein sequence ID" value="QDU38200.1"/>
    <property type="molecule type" value="Genomic_DNA"/>
</dbReference>
<evidence type="ECO:0000256" key="1">
    <source>
        <dbReference type="ARBA" id="ARBA00022617"/>
    </source>
</evidence>
<dbReference type="RefSeq" id="WP_145369510.1">
    <property type="nucleotide sequence ID" value="NZ_CP036275.1"/>
</dbReference>
<dbReference type="Gene3D" id="1.25.10.10">
    <property type="entry name" value="Leucine-rich Repeat Variant"/>
    <property type="match status" value="1"/>
</dbReference>
<evidence type="ECO:0000256" key="5">
    <source>
        <dbReference type="SAM" id="MobiDB-lite"/>
    </source>
</evidence>
<dbReference type="Gene3D" id="1.10.760.10">
    <property type="entry name" value="Cytochrome c-like domain"/>
    <property type="match status" value="1"/>
</dbReference>
<dbReference type="InterPro" id="IPR009056">
    <property type="entry name" value="Cyt_c-like_dom"/>
</dbReference>
<dbReference type="NCBIfam" id="TIGR02603">
    <property type="entry name" value="CxxCH_TIGR02603"/>
    <property type="match status" value="1"/>
</dbReference>
<dbReference type="InterPro" id="IPR013428">
    <property type="entry name" value="Membrane-bound_put_N"/>
</dbReference>
<gene>
    <name evidence="8" type="ORF">Mal4_25250</name>
</gene>
<keyword evidence="9" id="KW-1185">Reference proteome</keyword>
<feature type="signal peptide" evidence="6">
    <location>
        <begin position="1"/>
        <end position="25"/>
    </location>
</feature>
<dbReference type="InterPro" id="IPR016024">
    <property type="entry name" value="ARM-type_fold"/>
</dbReference>
<accession>A0A517Z6T4</accession>
<feature type="chain" id="PRO_5022106506" evidence="6">
    <location>
        <begin position="26"/>
        <end position="1411"/>
    </location>
</feature>
<dbReference type="PANTHER" id="PTHR33546:SF1">
    <property type="entry name" value="LARGE, MULTIFUNCTIONAL SECRETED PROTEIN"/>
    <property type="match status" value="1"/>
</dbReference>
<dbReference type="GO" id="GO:0009055">
    <property type="term" value="F:electron transfer activity"/>
    <property type="evidence" value="ECO:0007669"/>
    <property type="project" value="InterPro"/>
</dbReference>
<proteinExistence type="predicted"/>
<evidence type="ECO:0000313" key="8">
    <source>
        <dbReference type="EMBL" id="QDU38200.1"/>
    </source>
</evidence>
<keyword evidence="2 4" id="KW-0479">Metal-binding</keyword>
<dbReference type="PANTHER" id="PTHR33546">
    <property type="entry name" value="LARGE, MULTIFUNCTIONAL SECRETED PROTEIN-RELATED"/>
    <property type="match status" value="1"/>
</dbReference>
<dbReference type="InterPro" id="IPR011989">
    <property type="entry name" value="ARM-like"/>
</dbReference>
<dbReference type="GO" id="GO:0046872">
    <property type="term" value="F:metal ion binding"/>
    <property type="evidence" value="ECO:0007669"/>
    <property type="project" value="UniProtKB-KW"/>
</dbReference>
<dbReference type="EC" id="3.5.1.23" evidence="8"/>
<dbReference type="Pfam" id="PF04734">
    <property type="entry name" value="Ceramidase_alk"/>
    <property type="match status" value="1"/>
</dbReference>
<evidence type="ECO:0000313" key="9">
    <source>
        <dbReference type="Proteomes" id="UP000320496"/>
    </source>
</evidence>
<name>A0A517Z6T4_9PLAN</name>
<evidence type="ECO:0000256" key="6">
    <source>
        <dbReference type="SAM" id="SignalP"/>
    </source>
</evidence>
<dbReference type="SUPFAM" id="SSF46626">
    <property type="entry name" value="Cytochrome c"/>
    <property type="match status" value="1"/>
</dbReference>
<keyword evidence="8" id="KW-0378">Hydrolase</keyword>
<reference evidence="8 9" key="1">
    <citation type="submission" date="2019-02" db="EMBL/GenBank/DDBJ databases">
        <title>Deep-cultivation of Planctomycetes and their phenomic and genomic characterization uncovers novel biology.</title>
        <authorList>
            <person name="Wiegand S."/>
            <person name="Jogler M."/>
            <person name="Boedeker C."/>
            <person name="Pinto D."/>
            <person name="Vollmers J."/>
            <person name="Rivas-Marin E."/>
            <person name="Kohn T."/>
            <person name="Peeters S.H."/>
            <person name="Heuer A."/>
            <person name="Rast P."/>
            <person name="Oberbeckmann S."/>
            <person name="Bunk B."/>
            <person name="Jeske O."/>
            <person name="Meyerdierks A."/>
            <person name="Storesund J.E."/>
            <person name="Kallscheuer N."/>
            <person name="Luecker S."/>
            <person name="Lage O.M."/>
            <person name="Pohl T."/>
            <person name="Merkel B.J."/>
            <person name="Hornburger P."/>
            <person name="Mueller R.-W."/>
            <person name="Bruemmer F."/>
            <person name="Labrenz M."/>
            <person name="Spormann A.M."/>
            <person name="Op den Camp H."/>
            <person name="Overmann J."/>
            <person name="Amann R."/>
            <person name="Jetten M.S.M."/>
            <person name="Mascher T."/>
            <person name="Medema M.H."/>
            <person name="Devos D.P."/>
            <person name="Kaster A.-K."/>
            <person name="Ovreas L."/>
            <person name="Rohde M."/>
            <person name="Galperin M.Y."/>
            <person name="Jogler C."/>
        </authorList>
    </citation>
    <scope>NUCLEOTIDE SEQUENCE [LARGE SCALE GENOMIC DNA]</scope>
    <source>
        <strain evidence="8 9">Mal4</strain>
    </source>
</reference>
<dbReference type="SUPFAM" id="SSF48371">
    <property type="entry name" value="ARM repeat"/>
    <property type="match status" value="1"/>
</dbReference>
<dbReference type="PROSITE" id="PS51007">
    <property type="entry name" value="CYTC"/>
    <property type="match status" value="1"/>
</dbReference>
<evidence type="ECO:0000259" key="7">
    <source>
        <dbReference type="PROSITE" id="PS51007"/>
    </source>
</evidence>
<dbReference type="SUPFAM" id="SSF101898">
    <property type="entry name" value="NHL repeat"/>
    <property type="match status" value="1"/>
</dbReference>
<dbReference type="InterPro" id="IPR055557">
    <property type="entry name" value="DUF7133"/>
</dbReference>